<evidence type="ECO:0000256" key="6">
    <source>
        <dbReference type="ARBA" id="ARBA00023187"/>
    </source>
</evidence>
<comment type="similarity">
    <text evidence="2">Belongs to the snRNP Sm proteins family.</text>
</comment>
<dbReference type="GO" id="GO:0005681">
    <property type="term" value="C:spliceosomal complex"/>
    <property type="evidence" value="ECO:0007669"/>
    <property type="project" value="UniProtKB-KW"/>
</dbReference>
<dbReference type="EMBL" id="JAVEPI010000002">
    <property type="protein sequence ID" value="KAK1443939.1"/>
    <property type="molecule type" value="Genomic_DNA"/>
</dbReference>
<keyword evidence="8" id="KW-0687">Ribonucleoprotein</keyword>
<dbReference type="CDD" id="cd01730">
    <property type="entry name" value="LSm3"/>
    <property type="match status" value="1"/>
</dbReference>
<dbReference type="PROSITE" id="PS52002">
    <property type="entry name" value="SM"/>
    <property type="match status" value="1"/>
</dbReference>
<dbReference type="GO" id="GO:0120114">
    <property type="term" value="C:Sm-like protein family complex"/>
    <property type="evidence" value="ECO:0007669"/>
    <property type="project" value="UniProtKB-ARBA"/>
</dbReference>
<dbReference type="Pfam" id="PF01423">
    <property type="entry name" value="LSM"/>
    <property type="match status" value="1"/>
</dbReference>
<dbReference type="InterPro" id="IPR047575">
    <property type="entry name" value="Sm"/>
</dbReference>
<dbReference type="Gene3D" id="2.30.30.100">
    <property type="match status" value="1"/>
</dbReference>
<keyword evidence="4" id="KW-0747">Spliceosome</keyword>
<evidence type="ECO:0000256" key="8">
    <source>
        <dbReference type="ARBA" id="ARBA00023274"/>
    </source>
</evidence>
<keyword evidence="11" id="KW-1185">Reference proteome</keyword>
<evidence type="ECO:0000256" key="4">
    <source>
        <dbReference type="ARBA" id="ARBA00022728"/>
    </source>
</evidence>
<name>A0AAD8UUU0_BABGI</name>
<evidence type="ECO:0000256" key="5">
    <source>
        <dbReference type="ARBA" id="ARBA00022884"/>
    </source>
</evidence>
<organism evidence="10 11">
    <name type="scientific">Babesia gibsoni</name>
    <dbReference type="NCBI Taxonomy" id="33632"/>
    <lineage>
        <taxon>Eukaryota</taxon>
        <taxon>Sar</taxon>
        <taxon>Alveolata</taxon>
        <taxon>Apicomplexa</taxon>
        <taxon>Aconoidasida</taxon>
        <taxon>Piroplasmida</taxon>
        <taxon>Babesiidae</taxon>
        <taxon>Babesia</taxon>
    </lineage>
</organism>
<dbReference type="SUPFAM" id="SSF50182">
    <property type="entry name" value="Sm-like ribonucleoproteins"/>
    <property type="match status" value="1"/>
</dbReference>
<comment type="caution">
    <text evidence="10">The sequence shown here is derived from an EMBL/GenBank/DDBJ whole genome shotgun (WGS) entry which is preliminary data.</text>
</comment>
<dbReference type="GO" id="GO:0000398">
    <property type="term" value="P:mRNA splicing, via spliceosome"/>
    <property type="evidence" value="ECO:0007669"/>
    <property type="project" value="InterPro"/>
</dbReference>
<evidence type="ECO:0000256" key="7">
    <source>
        <dbReference type="ARBA" id="ARBA00023242"/>
    </source>
</evidence>
<keyword evidence="7" id="KW-0539">Nucleus</keyword>
<dbReference type="Proteomes" id="UP001230268">
    <property type="component" value="Unassembled WGS sequence"/>
</dbReference>
<dbReference type="AlphaFoldDB" id="A0AAD8UUU0"/>
<feature type="domain" description="Sm" evidence="9">
    <location>
        <begin position="4"/>
        <end position="89"/>
    </location>
</feature>
<evidence type="ECO:0000256" key="2">
    <source>
        <dbReference type="ARBA" id="ARBA00006850"/>
    </source>
</evidence>
<reference evidence="10" key="1">
    <citation type="submission" date="2023-08" db="EMBL/GenBank/DDBJ databases">
        <title>Draft sequence of the Babesia gibsoni genome.</title>
        <authorList>
            <person name="Yamagishi J.Y."/>
            <person name="Xuan X.X."/>
        </authorList>
    </citation>
    <scope>NUCLEOTIDE SEQUENCE</scope>
    <source>
        <strain evidence="10">Azabu</strain>
    </source>
</reference>
<dbReference type="SMART" id="SM00651">
    <property type="entry name" value="Sm"/>
    <property type="match status" value="1"/>
</dbReference>
<evidence type="ECO:0000259" key="9">
    <source>
        <dbReference type="PROSITE" id="PS52002"/>
    </source>
</evidence>
<accession>A0AAD8UUU0</accession>
<gene>
    <name evidence="10" type="ORF">BgAZ_208150</name>
</gene>
<dbReference type="PANTHER" id="PTHR13110">
    <property type="entry name" value="U6 SNRNA-ASSOCIATED SM-LIKE PROTEIN LSM3"/>
    <property type="match status" value="1"/>
</dbReference>
<evidence type="ECO:0000313" key="11">
    <source>
        <dbReference type="Proteomes" id="UP001230268"/>
    </source>
</evidence>
<keyword evidence="6" id="KW-0508">mRNA splicing</keyword>
<proteinExistence type="inferred from homology"/>
<evidence type="ECO:0000313" key="10">
    <source>
        <dbReference type="EMBL" id="KAK1443939.1"/>
    </source>
</evidence>
<dbReference type="GO" id="GO:0003723">
    <property type="term" value="F:RNA binding"/>
    <property type="evidence" value="ECO:0007669"/>
    <property type="project" value="UniProtKB-KW"/>
</dbReference>
<sequence length="89" mass="10053">MFIEPMDMIRLNLDENVHIKCKGGREIVGRLHAYDEHCNMVLSKAMETITTVEVDPKTGEEVPKVTKRDNGTVFVRGDALILLSHAEMN</sequence>
<keyword evidence="3" id="KW-0507">mRNA processing</keyword>
<evidence type="ECO:0000256" key="3">
    <source>
        <dbReference type="ARBA" id="ARBA00022664"/>
    </source>
</evidence>
<evidence type="ECO:0000256" key="1">
    <source>
        <dbReference type="ARBA" id="ARBA00004123"/>
    </source>
</evidence>
<dbReference type="InterPro" id="IPR034105">
    <property type="entry name" value="Lsm3"/>
</dbReference>
<comment type="subcellular location">
    <subcellularLocation>
        <location evidence="1">Nucleus</location>
    </subcellularLocation>
</comment>
<keyword evidence="5" id="KW-0694">RNA-binding</keyword>
<dbReference type="InterPro" id="IPR040002">
    <property type="entry name" value="Sm-like_LSM3"/>
</dbReference>
<dbReference type="InterPro" id="IPR001163">
    <property type="entry name" value="Sm_dom_euk/arc"/>
</dbReference>
<protein>
    <recommendedName>
        <fullName evidence="9">Sm domain-containing protein</fullName>
    </recommendedName>
</protein>
<dbReference type="InterPro" id="IPR010920">
    <property type="entry name" value="LSM_dom_sf"/>
</dbReference>